<dbReference type="InterPro" id="IPR023187">
    <property type="entry name" value="Tscrpt_reg_MarR-type_CS"/>
</dbReference>
<dbReference type="InterPro" id="IPR000835">
    <property type="entry name" value="HTH_MarR-typ"/>
</dbReference>
<dbReference type="PANTHER" id="PTHR42756:SF1">
    <property type="entry name" value="TRANSCRIPTIONAL REPRESSOR OF EMRAB OPERON"/>
    <property type="match status" value="1"/>
</dbReference>
<accession>A0AAE9ICC5</accession>
<organism evidence="5 6">
    <name type="scientific">Paenibacillus polymyxa</name>
    <name type="common">Bacillus polymyxa</name>
    <dbReference type="NCBI Taxonomy" id="1406"/>
    <lineage>
        <taxon>Bacteria</taxon>
        <taxon>Bacillati</taxon>
        <taxon>Bacillota</taxon>
        <taxon>Bacilli</taxon>
        <taxon>Bacillales</taxon>
        <taxon>Paenibacillaceae</taxon>
        <taxon>Paenibacillus</taxon>
    </lineage>
</organism>
<dbReference type="PROSITE" id="PS01117">
    <property type="entry name" value="HTH_MARR_1"/>
    <property type="match status" value="1"/>
</dbReference>
<dbReference type="PRINTS" id="PR00598">
    <property type="entry name" value="HTHMARR"/>
</dbReference>
<protein>
    <submittedName>
        <fullName evidence="5">MarR family transcriptional regulator</fullName>
    </submittedName>
</protein>
<dbReference type="AlphaFoldDB" id="A0AAE9ICC5"/>
<feature type="domain" description="HTH marR-type" evidence="4">
    <location>
        <begin position="26"/>
        <end position="158"/>
    </location>
</feature>
<evidence type="ECO:0000259" key="4">
    <source>
        <dbReference type="PROSITE" id="PS50995"/>
    </source>
</evidence>
<dbReference type="InterPro" id="IPR036390">
    <property type="entry name" value="WH_DNA-bd_sf"/>
</dbReference>
<dbReference type="SUPFAM" id="SSF46785">
    <property type="entry name" value="Winged helix' DNA-binding domain"/>
    <property type="match status" value="1"/>
</dbReference>
<evidence type="ECO:0000256" key="1">
    <source>
        <dbReference type="ARBA" id="ARBA00023015"/>
    </source>
</evidence>
<dbReference type="EMBL" id="CP097770">
    <property type="protein sequence ID" value="URJ48967.1"/>
    <property type="molecule type" value="Genomic_DNA"/>
</dbReference>
<dbReference type="PROSITE" id="PS50995">
    <property type="entry name" value="HTH_MARR_2"/>
    <property type="match status" value="1"/>
</dbReference>
<evidence type="ECO:0000313" key="6">
    <source>
        <dbReference type="Proteomes" id="UP001055784"/>
    </source>
</evidence>
<keyword evidence="3" id="KW-0804">Transcription</keyword>
<proteinExistence type="predicted"/>
<dbReference type="Gene3D" id="1.10.10.10">
    <property type="entry name" value="Winged helix-like DNA-binding domain superfamily/Winged helix DNA-binding domain"/>
    <property type="match status" value="1"/>
</dbReference>
<name>A0AAE9ICC5_PAEPO</name>
<gene>
    <name evidence="5" type="ORF">MF626_003261</name>
</gene>
<dbReference type="GO" id="GO:0003700">
    <property type="term" value="F:DNA-binding transcription factor activity"/>
    <property type="evidence" value="ECO:0007669"/>
    <property type="project" value="InterPro"/>
</dbReference>
<keyword evidence="2" id="KW-0238">DNA-binding</keyword>
<dbReference type="SMART" id="SM00347">
    <property type="entry name" value="HTH_MARR"/>
    <property type="match status" value="1"/>
</dbReference>
<dbReference type="GO" id="GO:0003677">
    <property type="term" value="F:DNA binding"/>
    <property type="evidence" value="ECO:0007669"/>
    <property type="project" value="UniProtKB-KW"/>
</dbReference>
<sequence>MNNFEEENQSISNTSNFEKEMQVIQQFPINFAVFSMARSHRSLAAHLLREVGLFTGQEIMLMQLGEQDGQSQQSLGRTMRLDHSTIAKSVRRLEESGLVTRSRSPKDGRVTLVTLTETGRKLVDEAVTVWTKMEEVASQDLSEQERELLISVSHKISSNLEGFL</sequence>
<dbReference type="InterPro" id="IPR036388">
    <property type="entry name" value="WH-like_DNA-bd_sf"/>
</dbReference>
<dbReference type="Proteomes" id="UP001055784">
    <property type="component" value="Chromosome"/>
</dbReference>
<evidence type="ECO:0000256" key="2">
    <source>
        <dbReference type="ARBA" id="ARBA00023125"/>
    </source>
</evidence>
<evidence type="ECO:0000313" key="5">
    <source>
        <dbReference type="EMBL" id="URJ48967.1"/>
    </source>
</evidence>
<keyword evidence="1" id="KW-0805">Transcription regulation</keyword>
<dbReference type="RefSeq" id="WP_250259512.1">
    <property type="nucleotide sequence ID" value="NZ_CP097770.1"/>
</dbReference>
<reference evidence="5" key="1">
    <citation type="submission" date="2022-11" db="EMBL/GenBank/DDBJ databases">
        <authorList>
            <person name="Vasilchenko N.G."/>
            <person name="Prazdnova E.V."/>
            <person name="Gorovtsov A.V."/>
            <person name="Chistyakov V.A."/>
            <person name="Pak M.L."/>
        </authorList>
    </citation>
    <scope>NUCLEOTIDE SEQUENCE</scope>
    <source>
        <strain evidence="5">R 4.5</strain>
    </source>
</reference>
<dbReference type="Pfam" id="PF01047">
    <property type="entry name" value="MarR"/>
    <property type="match status" value="1"/>
</dbReference>
<evidence type="ECO:0000256" key="3">
    <source>
        <dbReference type="ARBA" id="ARBA00023163"/>
    </source>
</evidence>
<dbReference type="PANTHER" id="PTHR42756">
    <property type="entry name" value="TRANSCRIPTIONAL REGULATOR, MARR"/>
    <property type="match status" value="1"/>
</dbReference>